<dbReference type="PANTHER" id="PTHR43166:SF35">
    <property type="entry name" value="L-CYSTINE IMPORT ATP-BINDING PROTEIN TCYN"/>
    <property type="match status" value="1"/>
</dbReference>
<keyword evidence="2" id="KW-0813">Transport</keyword>
<dbReference type="InterPro" id="IPR050086">
    <property type="entry name" value="MetN_ABC_transporter-like"/>
</dbReference>
<keyword evidence="6" id="KW-0472">Membrane</keyword>
<dbReference type="PROSITE" id="PS50893">
    <property type="entry name" value="ABC_TRANSPORTER_2"/>
    <property type="match status" value="1"/>
</dbReference>
<dbReference type="RefSeq" id="WP_204891811.1">
    <property type="nucleotide sequence ID" value="NZ_JBHUFW010000005.1"/>
</dbReference>
<dbReference type="InterPro" id="IPR027417">
    <property type="entry name" value="P-loop_NTPase"/>
</dbReference>
<evidence type="ECO:0000256" key="1">
    <source>
        <dbReference type="ARBA" id="ARBA00004202"/>
    </source>
</evidence>
<proteinExistence type="predicted"/>
<comment type="caution">
    <text evidence="8">The sequence shown here is derived from an EMBL/GenBank/DDBJ whole genome shotgun (WGS) entry which is preliminary data.</text>
</comment>
<dbReference type="PROSITE" id="PS00211">
    <property type="entry name" value="ABC_TRANSPORTER_1"/>
    <property type="match status" value="1"/>
</dbReference>
<evidence type="ECO:0000313" key="8">
    <source>
        <dbReference type="EMBL" id="MFD1862902.1"/>
    </source>
</evidence>
<dbReference type="PIRSF" id="PIRSF039085">
    <property type="entry name" value="ABC_ATPase_HisP"/>
    <property type="match status" value="1"/>
</dbReference>
<keyword evidence="4" id="KW-0547">Nucleotide-binding</keyword>
<evidence type="ECO:0000256" key="2">
    <source>
        <dbReference type="ARBA" id="ARBA00022448"/>
    </source>
</evidence>
<dbReference type="InterPro" id="IPR030679">
    <property type="entry name" value="ABC_ATPase_HisP-typ"/>
</dbReference>
<dbReference type="GO" id="GO:0005524">
    <property type="term" value="F:ATP binding"/>
    <property type="evidence" value="ECO:0007669"/>
    <property type="project" value="UniProtKB-KW"/>
</dbReference>
<dbReference type="InterPro" id="IPR003593">
    <property type="entry name" value="AAA+_ATPase"/>
</dbReference>
<dbReference type="EMBL" id="JBHUFW010000005">
    <property type="protein sequence ID" value="MFD1862902.1"/>
    <property type="molecule type" value="Genomic_DNA"/>
</dbReference>
<protein>
    <submittedName>
        <fullName evidence="8">Amino acid ABC transporter ATP-binding protein</fullName>
    </submittedName>
</protein>
<keyword evidence="3" id="KW-1003">Cell membrane</keyword>
<keyword evidence="5 8" id="KW-0067">ATP-binding</keyword>
<keyword evidence="9" id="KW-1185">Reference proteome</keyword>
<dbReference type="CDD" id="cd03262">
    <property type="entry name" value="ABC_HisP_GlnQ"/>
    <property type="match status" value="1"/>
</dbReference>
<dbReference type="SMART" id="SM00382">
    <property type="entry name" value="AAA"/>
    <property type="match status" value="1"/>
</dbReference>
<comment type="subcellular location">
    <subcellularLocation>
        <location evidence="1">Cell membrane</location>
        <topology evidence="1">Peripheral membrane protein</topology>
    </subcellularLocation>
</comment>
<name>A0ABW4QH57_9BACL</name>
<evidence type="ECO:0000256" key="6">
    <source>
        <dbReference type="ARBA" id="ARBA00023136"/>
    </source>
</evidence>
<sequence length="249" mass="27731">MIKVENLSKKFNDNEVLKSISLQIQRGEVVSIIGPSGSGKTTLLRCLNLLETPSAGSLQINQVHVAFTGKAPSKKQKTDIRQYSGMVFQHFHLFPHKTVIENIIEAPLIAQKRDKREVIAEAEALLAKVGLLAHKDQYPEQLSGGQKQRAAIARILALKPDLLLFDEPTSALDPELVGEVLTVIQELAREGQTMVIVTHEMDFARDVSDRVIFIDGGHIVEQGKPEDIFTRPTEVRTQQFLQKVLRRGA</sequence>
<evidence type="ECO:0000259" key="7">
    <source>
        <dbReference type="PROSITE" id="PS50893"/>
    </source>
</evidence>
<evidence type="ECO:0000256" key="4">
    <source>
        <dbReference type="ARBA" id="ARBA00022741"/>
    </source>
</evidence>
<evidence type="ECO:0000313" key="9">
    <source>
        <dbReference type="Proteomes" id="UP001597273"/>
    </source>
</evidence>
<dbReference type="Pfam" id="PF00005">
    <property type="entry name" value="ABC_tran"/>
    <property type="match status" value="1"/>
</dbReference>
<feature type="domain" description="ABC transporter" evidence="7">
    <location>
        <begin position="2"/>
        <end position="241"/>
    </location>
</feature>
<gene>
    <name evidence="8" type="ORF">ACFSDB_08155</name>
</gene>
<dbReference type="SUPFAM" id="SSF52540">
    <property type="entry name" value="P-loop containing nucleoside triphosphate hydrolases"/>
    <property type="match status" value="1"/>
</dbReference>
<dbReference type="InterPro" id="IPR017871">
    <property type="entry name" value="ABC_transporter-like_CS"/>
</dbReference>
<evidence type="ECO:0000256" key="3">
    <source>
        <dbReference type="ARBA" id="ARBA00022475"/>
    </source>
</evidence>
<organism evidence="8 9">
    <name type="scientific">Planococcus chinensis</name>
    <dbReference type="NCBI Taxonomy" id="272917"/>
    <lineage>
        <taxon>Bacteria</taxon>
        <taxon>Bacillati</taxon>
        <taxon>Bacillota</taxon>
        <taxon>Bacilli</taxon>
        <taxon>Bacillales</taxon>
        <taxon>Caryophanaceae</taxon>
        <taxon>Planococcus</taxon>
    </lineage>
</organism>
<evidence type="ECO:0000256" key="5">
    <source>
        <dbReference type="ARBA" id="ARBA00022840"/>
    </source>
</evidence>
<dbReference type="Proteomes" id="UP001597273">
    <property type="component" value="Unassembled WGS sequence"/>
</dbReference>
<dbReference type="InterPro" id="IPR003439">
    <property type="entry name" value="ABC_transporter-like_ATP-bd"/>
</dbReference>
<reference evidence="9" key="1">
    <citation type="journal article" date="2019" name="Int. J. Syst. Evol. Microbiol.">
        <title>The Global Catalogue of Microorganisms (GCM) 10K type strain sequencing project: providing services to taxonomists for standard genome sequencing and annotation.</title>
        <authorList>
            <consortium name="The Broad Institute Genomics Platform"/>
            <consortium name="The Broad Institute Genome Sequencing Center for Infectious Disease"/>
            <person name="Wu L."/>
            <person name="Ma J."/>
        </authorList>
    </citation>
    <scope>NUCLEOTIDE SEQUENCE [LARGE SCALE GENOMIC DNA]</scope>
    <source>
        <strain evidence="9">CGMCC 1.15475</strain>
    </source>
</reference>
<dbReference type="PANTHER" id="PTHR43166">
    <property type="entry name" value="AMINO ACID IMPORT ATP-BINDING PROTEIN"/>
    <property type="match status" value="1"/>
</dbReference>
<accession>A0ABW4QH57</accession>
<dbReference type="Gene3D" id="3.40.50.300">
    <property type="entry name" value="P-loop containing nucleotide triphosphate hydrolases"/>
    <property type="match status" value="1"/>
</dbReference>